<dbReference type="EMBL" id="CP036266">
    <property type="protein sequence ID" value="QDT21007.1"/>
    <property type="molecule type" value="Genomic_DNA"/>
</dbReference>
<feature type="signal peptide" evidence="2">
    <location>
        <begin position="1"/>
        <end position="23"/>
    </location>
</feature>
<evidence type="ECO:0000256" key="1">
    <source>
        <dbReference type="SAM" id="MobiDB-lite"/>
    </source>
</evidence>
<reference evidence="3 4" key="1">
    <citation type="submission" date="2019-02" db="EMBL/GenBank/DDBJ databases">
        <title>Deep-cultivation of Planctomycetes and their phenomic and genomic characterization uncovers novel biology.</title>
        <authorList>
            <person name="Wiegand S."/>
            <person name="Jogler M."/>
            <person name="Boedeker C."/>
            <person name="Pinto D."/>
            <person name="Vollmers J."/>
            <person name="Rivas-Marin E."/>
            <person name="Kohn T."/>
            <person name="Peeters S.H."/>
            <person name="Heuer A."/>
            <person name="Rast P."/>
            <person name="Oberbeckmann S."/>
            <person name="Bunk B."/>
            <person name="Jeske O."/>
            <person name="Meyerdierks A."/>
            <person name="Storesund J.E."/>
            <person name="Kallscheuer N."/>
            <person name="Luecker S."/>
            <person name="Lage O.M."/>
            <person name="Pohl T."/>
            <person name="Merkel B.J."/>
            <person name="Hornburger P."/>
            <person name="Mueller R.-W."/>
            <person name="Bruemmer F."/>
            <person name="Labrenz M."/>
            <person name="Spormann A.M."/>
            <person name="Op den Camp H."/>
            <person name="Overmann J."/>
            <person name="Amann R."/>
            <person name="Jetten M.S.M."/>
            <person name="Mascher T."/>
            <person name="Medema M.H."/>
            <person name="Devos D.P."/>
            <person name="Kaster A.-K."/>
            <person name="Ovreas L."/>
            <person name="Rohde M."/>
            <person name="Galperin M.Y."/>
            <person name="Jogler C."/>
        </authorList>
    </citation>
    <scope>NUCLEOTIDE SEQUENCE [LARGE SCALE GENOMIC DNA]</scope>
    <source>
        <strain evidence="3 4">HG66A1</strain>
    </source>
</reference>
<evidence type="ECO:0000313" key="3">
    <source>
        <dbReference type="EMBL" id="QDT21007.1"/>
    </source>
</evidence>
<keyword evidence="2" id="KW-0732">Signal</keyword>
<name>A0A517PNQ4_9PLAN</name>
<feature type="region of interest" description="Disordered" evidence="1">
    <location>
        <begin position="37"/>
        <end position="71"/>
    </location>
</feature>
<dbReference type="RefSeq" id="WP_145184628.1">
    <property type="nucleotide sequence ID" value="NZ_CP036266.1"/>
</dbReference>
<evidence type="ECO:0000256" key="2">
    <source>
        <dbReference type="SAM" id="SignalP"/>
    </source>
</evidence>
<evidence type="ECO:0000313" key="4">
    <source>
        <dbReference type="Proteomes" id="UP000320421"/>
    </source>
</evidence>
<dbReference type="Proteomes" id="UP000320421">
    <property type="component" value="Chromosome"/>
</dbReference>
<sequence precursor="true">MSLKTRNLICLLFLVLNVTALQAADYFRQIPRQAAKTGARWNGKTQNGKADSQVTTLPSSSEKSGHVQRANFPSQNRSKVIIILAKAGPGQGKPELDAAREEFQERVETAMKAINELFDKQKAIAIKQGNTHAADLIERQRRRFKEKRVLPSVINTTHFEKEMVVAVTAMQKAYQHEIAECARNGNQAKASLLKTKAHNELSPCVFDGRRRYVRGGGGIFTIQADQSWLEVKNRGKNHVRFTEVARKPDYIELKDNTTDTRLRLYHDRVSLKHGYYPWRHFKNGRWAN</sequence>
<feature type="chain" id="PRO_5022123947" evidence="2">
    <location>
        <begin position="24"/>
        <end position="288"/>
    </location>
</feature>
<protein>
    <submittedName>
        <fullName evidence="3">Uncharacterized protein</fullName>
    </submittedName>
</protein>
<organism evidence="3 4">
    <name type="scientific">Gimesia chilikensis</name>
    <dbReference type="NCBI Taxonomy" id="2605989"/>
    <lineage>
        <taxon>Bacteria</taxon>
        <taxon>Pseudomonadati</taxon>
        <taxon>Planctomycetota</taxon>
        <taxon>Planctomycetia</taxon>
        <taxon>Planctomycetales</taxon>
        <taxon>Planctomycetaceae</taxon>
        <taxon>Gimesia</taxon>
    </lineage>
</organism>
<feature type="compositionally biased region" description="Polar residues" evidence="1">
    <location>
        <begin position="43"/>
        <end position="62"/>
    </location>
</feature>
<keyword evidence="4" id="KW-1185">Reference proteome</keyword>
<gene>
    <name evidence="3" type="ORF">HG66A1_28000</name>
</gene>
<accession>A0A517PNQ4</accession>
<dbReference type="AlphaFoldDB" id="A0A517PNQ4"/>
<dbReference type="OrthoDB" id="9941941at2"/>
<proteinExistence type="predicted"/>